<feature type="domain" description="Disease resistance N-terminal" evidence="9">
    <location>
        <begin position="12"/>
        <end position="93"/>
    </location>
</feature>
<dbReference type="PANTHER" id="PTHR36766:SF74">
    <property type="entry name" value="NB-ARC DOMAIN-CONTAINING PROTEIN"/>
    <property type="match status" value="1"/>
</dbReference>
<keyword evidence="4" id="KW-0547">Nucleotide-binding</keyword>
<dbReference type="GO" id="GO:0006952">
    <property type="term" value="P:defense response"/>
    <property type="evidence" value="ECO:0007669"/>
    <property type="project" value="UniProtKB-KW"/>
</dbReference>
<protein>
    <submittedName>
        <fullName evidence="10">Disease resistance protein RGA2</fullName>
    </submittedName>
</protein>
<dbReference type="Gene3D" id="3.40.50.300">
    <property type="entry name" value="P-loop containing nucleotide triphosphate hydrolases"/>
    <property type="match status" value="1"/>
</dbReference>
<dbReference type="InterPro" id="IPR027417">
    <property type="entry name" value="P-loop_NTPase"/>
</dbReference>
<dbReference type="SUPFAM" id="SSF52540">
    <property type="entry name" value="P-loop containing nucleoside triphosphate hydrolases"/>
    <property type="match status" value="1"/>
</dbReference>
<evidence type="ECO:0000256" key="4">
    <source>
        <dbReference type="ARBA" id="ARBA00022741"/>
    </source>
</evidence>
<keyword evidence="2" id="KW-0433">Leucine-rich repeat</keyword>
<dbReference type="GO" id="GO:0005524">
    <property type="term" value="F:ATP binding"/>
    <property type="evidence" value="ECO:0007669"/>
    <property type="project" value="UniProtKB-KW"/>
</dbReference>
<dbReference type="PRINTS" id="PR00364">
    <property type="entry name" value="DISEASERSIST"/>
</dbReference>
<organism evidence="10">
    <name type="scientific">Aegilops tauschii</name>
    <name type="common">Tausch's goatgrass</name>
    <name type="synonym">Aegilops squarrosa</name>
    <dbReference type="NCBI Taxonomy" id="37682"/>
    <lineage>
        <taxon>Eukaryota</taxon>
        <taxon>Viridiplantae</taxon>
        <taxon>Streptophyta</taxon>
        <taxon>Embryophyta</taxon>
        <taxon>Tracheophyta</taxon>
        <taxon>Spermatophyta</taxon>
        <taxon>Magnoliopsida</taxon>
        <taxon>Liliopsida</taxon>
        <taxon>Poales</taxon>
        <taxon>Poaceae</taxon>
        <taxon>BOP clade</taxon>
        <taxon>Pooideae</taxon>
        <taxon>Triticodae</taxon>
        <taxon>Triticeae</taxon>
        <taxon>Triticinae</taxon>
        <taxon>Aegilops</taxon>
    </lineage>
</organism>
<evidence type="ECO:0000256" key="2">
    <source>
        <dbReference type="ARBA" id="ARBA00022614"/>
    </source>
</evidence>
<feature type="compositionally biased region" description="Polar residues" evidence="7">
    <location>
        <begin position="145"/>
        <end position="158"/>
    </location>
</feature>
<dbReference type="AlphaFoldDB" id="M8BYJ7"/>
<sequence length="277" mass="31317">MVGVGEMIASAVVKQVTSRLIKIAGDEIALQWKFKGEVENMVEKMKDLEAVSQGGIAGEQVGRWLLKLKSVAYDVEDLLDDLDTKNNEAKLKAFFSRDNPAYRWITRPHNLVDVRKRIEEIENEGRVFNLVPQEQVERSRKNETFAASSDRGTSTGMQGRSAEKEKLIGLILRSEANVHTSIIPVVGLGGIGKTTLAQSVYADKRVDIFNIRAWVHVSEKFDLLKIMRAIIKSVDAKINLDNVTLQFLQDCLQDKLADKRYLIVLDDFWEEGRDNLE</sequence>
<dbReference type="InterPro" id="IPR002182">
    <property type="entry name" value="NB-ARC"/>
</dbReference>
<evidence type="ECO:0000256" key="3">
    <source>
        <dbReference type="ARBA" id="ARBA00022737"/>
    </source>
</evidence>
<feature type="region of interest" description="Disordered" evidence="7">
    <location>
        <begin position="139"/>
        <end position="158"/>
    </location>
</feature>
<dbReference type="InterPro" id="IPR041118">
    <property type="entry name" value="Rx_N"/>
</dbReference>
<keyword evidence="6" id="KW-0067">ATP-binding</keyword>
<dbReference type="Pfam" id="PF18052">
    <property type="entry name" value="Rx_N"/>
    <property type="match status" value="1"/>
</dbReference>
<dbReference type="PANTHER" id="PTHR36766">
    <property type="entry name" value="PLANT BROAD-SPECTRUM MILDEW RESISTANCE PROTEIN RPW8"/>
    <property type="match status" value="1"/>
</dbReference>
<comment type="similarity">
    <text evidence="1">Belongs to the disease resistance NB-LRR family.</text>
</comment>
<dbReference type="Gene3D" id="1.20.5.4130">
    <property type="match status" value="1"/>
</dbReference>
<dbReference type="Pfam" id="PF00931">
    <property type="entry name" value="NB-ARC"/>
    <property type="match status" value="1"/>
</dbReference>
<accession>M8BYJ7</accession>
<dbReference type="EnsemblPlants" id="EMT11899">
    <property type="protein sequence ID" value="EMT11899"/>
    <property type="gene ID" value="F775_08760"/>
</dbReference>
<proteinExistence type="inferred from homology"/>
<reference evidence="10" key="1">
    <citation type="submission" date="2015-06" db="UniProtKB">
        <authorList>
            <consortium name="EnsemblPlants"/>
        </authorList>
    </citation>
    <scope>IDENTIFICATION</scope>
</reference>
<keyword evidence="3" id="KW-0677">Repeat</keyword>
<evidence type="ECO:0000259" key="9">
    <source>
        <dbReference type="Pfam" id="PF18052"/>
    </source>
</evidence>
<evidence type="ECO:0000259" key="8">
    <source>
        <dbReference type="Pfam" id="PF00931"/>
    </source>
</evidence>
<name>M8BYJ7_AEGTA</name>
<evidence type="ECO:0000256" key="6">
    <source>
        <dbReference type="ARBA" id="ARBA00022840"/>
    </source>
</evidence>
<evidence type="ECO:0000256" key="7">
    <source>
        <dbReference type="SAM" id="MobiDB-lite"/>
    </source>
</evidence>
<keyword evidence="5" id="KW-0611">Plant defense</keyword>
<feature type="domain" description="NB-ARC" evidence="8">
    <location>
        <begin position="163"/>
        <end position="272"/>
    </location>
</feature>
<evidence type="ECO:0000256" key="5">
    <source>
        <dbReference type="ARBA" id="ARBA00022821"/>
    </source>
</evidence>
<evidence type="ECO:0000313" key="10">
    <source>
        <dbReference type="EnsemblPlants" id="EMT11899"/>
    </source>
</evidence>
<evidence type="ECO:0000256" key="1">
    <source>
        <dbReference type="ARBA" id="ARBA00008894"/>
    </source>
</evidence>
<dbReference type="GO" id="GO:0043531">
    <property type="term" value="F:ADP binding"/>
    <property type="evidence" value="ECO:0007669"/>
    <property type="project" value="InterPro"/>
</dbReference>